<comment type="caution">
    <text evidence="1">The sequence shown here is derived from an EMBL/GenBank/DDBJ whole genome shotgun (WGS) entry which is preliminary data.</text>
</comment>
<accession>A0A225PM85</accession>
<proteinExistence type="predicted"/>
<reference evidence="1 2" key="1">
    <citation type="submission" date="2014-10" db="EMBL/GenBank/DDBJ databases">
        <title>Genome sequence of Ponticoccus sp. strain UMTAT08 isolated from clonal culture of toxic dinoflagellate Alexandrium tamiyavanichii.</title>
        <authorList>
            <person name="Gan H.Y."/>
            <person name="Muhd D.-D."/>
            <person name="Mohd Noor M.E."/>
            <person name="Yeong Y.S."/>
            <person name="Usup G."/>
        </authorList>
    </citation>
    <scope>NUCLEOTIDE SEQUENCE [LARGE SCALE GENOMIC DNA]</scope>
    <source>
        <strain evidence="1 2">UMTAT08</strain>
    </source>
</reference>
<evidence type="ECO:0000313" key="1">
    <source>
        <dbReference type="EMBL" id="KHQ50847.1"/>
    </source>
</evidence>
<dbReference type="AlphaFoldDB" id="A0A0B3RSB8"/>
<evidence type="ECO:0000313" key="2">
    <source>
        <dbReference type="Proteomes" id="UP000030960"/>
    </source>
</evidence>
<organism evidence="1 2">
    <name type="scientific">Mameliella alba</name>
    <dbReference type="NCBI Taxonomy" id="561184"/>
    <lineage>
        <taxon>Bacteria</taxon>
        <taxon>Pseudomonadati</taxon>
        <taxon>Pseudomonadota</taxon>
        <taxon>Alphaproteobacteria</taxon>
        <taxon>Rhodobacterales</taxon>
        <taxon>Roseobacteraceae</taxon>
        <taxon>Mameliella</taxon>
    </lineage>
</organism>
<protein>
    <submittedName>
        <fullName evidence="1">Dihydroxyacid dehydratase</fullName>
        <ecNumber evidence="1">4.2.1.9</ecNumber>
    </submittedName>
</protein>
<dbReference type="Proteomes" id="UP000030960">
    <property type="component" value="Unassembled WGS sequence"/>
</dbReference>
<keyword evidence="2" id="KW-1185">Reference proteome</keyword>
<accession>A0A225QCX0</accession>
<name>A0A0B3RSB8_9RHOB</name>
<dbReference type="EMBL" id="JSUQ01000021">
    <property type="protein sequence ID" value="KHQ50847.1"/>
    <property type="molecule type" value="Genomic_DNA"/>
</dbReference>
<dbReference type="GO" id="GO:0004160">
    <property type="term" value="F:dihydroxy-acid dehydratase activity"/>
    <property type="evidence" value="ECO:0007669"/>
    <property type="project" value="UniProtKB-EC"/>
</dbReference>
<dbReference type="EC" id="4.2.1.9" evidence="1"/>
<dbReference type="GeneID" id="66502990"/>
<sequence>MIGRDSHDDINGYGIWPWVFGLALAALIVFLMFQYAQPIS</sequence>
<keyword evidence="1" id="KW-0456">Lyase</keyword>
<gene>
    <name evidence="1" type="ORF">OA50_04559</name>
</gene>
<dbReference type="RefSeq" id="WP_043145432.1">
    <property type="nucleotide sequence ID" value="NZ_AP022337.1"/>
</dbReference>
<accession>A0A0B3RSB8</accession>
<dbReference type="OrthoDB" id="7873459at2"/>